<sequence>MSDAAATPLWSGPGLIQVFFTQTDTSVSEETILKWLDEEHIPALMATGVAKSGWRHKAADSAYSKPHMLLYKVPDLSSVLSGKLETVPRTSDLFPDGKPIDDFVTVESKVFTFVQLYEPTKQPEDAGNTIIMAAMEPSPGGEADLEAWYRDEHNEQMSKEPGYKRTARFSLLAQNRTDGKESERISFLAIHEFGEGHKIGKDVKPLDPMTEWTKRCMSNAKAIDAAIYNKQKVFGAAAES</sequence>
<dbReference type="EMBL" id="ML977318">
    <property type="protein sequence ID" value="KAF2117679.1"/>
    <property type="molecule type" value="Genomic_DNA"/>
</dbReference>
<evidence type="ECO:0000313" key="2">
    <source>
        <dbReference type="Proteomes" id="UP000799770"/>
    </source>
</evidence>
<organism evidence="1 2">
    <name type="scientific">Lophiotrema nucula</name>
    <dbReference type="NCBI Taxonomy" id="690887"/>
    <lineage>
        <taxon>Eukaryota</taxon>
        <taxon>Fungi</taxon>
        <taxon>Dikarya</taxon>
        <taxon>Ascomycota</taxon>
        <taxon>Pezizomycotina</taxon>
        <taxon>Dothideomycetes</taxon>
        <taxon>Pleosporomycetidae</taxon>
        <taxon>Pleosporales</taxon>
        <taxon>Lophiotremataceae</taxon>
        <taxon>Lophiotrema</taxon>
    </lineage>
</organism>
<reference evidence="1" key="1">
    <citation type="journal article" date="2020" name="Stud. Mycol.">
        <title>101 Dothideomycetes genomes: a test case for predicting lifestyles and emergence of pathogens.</title>
        <authorList>
            <person name="Haridas S."/>
            <person name="Albert R."/>
            <person name="Binder M."/>
            <person name="Bloem J."/>
            <person name="Labutti K."/>
            <person name="Salamov A."/>
            <person name="Andreopoulos B."/>
            <person name="Baker S."/>
            <person name="Barry K."/>
            <person name="Bills G."/>
            <person name="Bluhm B."/>
            <person name="Cannon C."/>
            <person name="Castanera R."/>
            <person name="Culley D."/>
            <person name="Daum C."/>
            <person name="Ezra D."/>
            <person name="Gonzalez J."/>
            <person name="Henrissat B."/>
            <person name="Kuo A."/>
            <person name="Liang C."/>
            <person name="Lipzen A."/>
            <person name="Lutzoni F."/>
            <person name="Magnuson J."/>
            <person name="Mondo S."/>
            <person name="Nolan M."/>
            <person name="Ohm R."/>
            <person name="Pangilinan J."/>
            <person name="Park H.-J."/>
            <person name="Ramirez L."/>
            <person name="Alfaro M."/>
            <person name="Sun H."/>
            <person name="Tritt A."/>
            <person name="Yoshinaga Y."/>
            <person name="Zwiers L.-H."/>
            <person name="Turgeon B."/>
            <person name="Goodwin S."/>
            <person name="Spatafora J."/>
            <person name="Crous P."/>
            <person name="Grigoriev I."/>
        </authorList>
    </citation>
    <scope>NUCLEOTIDE SEQUENCE</scope>
    <source>
        <strain evidence="1">CBS 627.86</strain>
    </source>
</reference>
<protein>
    <submittedName>
        <fullName evidence="1">Uncharacterized protein</fullName>
    </submittedName>
</protein>
<dbReference type="OrthoDB" id="2851338at2759"/>
<evidence type="ECO:0000313" key="1">
    <source>
        <dbReference type="EMBL" id="KAF2117679.1"/>
    </source>
</evidence>
<name>A0A6A5ZDT8_9PLEO</name>
<accession>A0A6A5ZDT8</accession>
<gene>
    <name evidence="1" type="ORF">BDV96DRAFT_517369</name>
</gene>
<proteinExistence type="predicted"/>
<keyword evidence="2" id="KW-1185">Reference proteome</keyword>
<dbReference type="AlphaFoldDB" id="A0A6A5ZDT8"/>
<dbReference type="Proteomes" id="UP000799770">
    <property type="component" value="Unassembled WGS sequence"/>
</dbReference>